<organism evidence="2 3">
    <name type="scientific">Hymenobacter humi</name>
    <dbReference type="NCBI Taxonomy" id="1411620"/>
    <lineage>
        <taxon>Bacteria</taxon>
        <taxon>Pseudomonadati</taxon>
        <taxon>Bacteroidota</taxon>
        <taxon>Cytophagia</taxon>
        <taxon>Cytophagales</taxon>
        <taxon>Hymenobacteraceae</taxon>
        <taxon>Hymenobacter</taxon>
    </lineage>
</organism>
<feature type="chain" id="PRO_5046557879" evidence="1">
    <location>
        <begin position="22"/>
        <end position="248"/>
    </location>
</feature>
<evidence type="ECO:0000313" key="2">
    <source>
        <dbReference type="EMBL" id="MFC7669199.1"/>
    </source>
</evidence>
<dbReference type="RefSeq" id="WP_380204713.1">
    <property type="nucleotide sequence ID" value="NZ_JBHTEK010000001.1"/>
</dbReference>
<dbReference type="EMBL" id="JBHTEK010000001">
    <property type="protein sequence ID" value="MFC7669199.1"/>
    <property type="molecule type" value="Genomic_DNA"/>
</dbReference>
<gene>
    <name evidence="2" type="ORF">ACFQT0_18950</name>
</gene>
<dbReference type="Proteomes" id="UP001596513">
    <property type="component" value="Unassembled WGS sequence"/>
</dbReference>
<evidence type="ECO:0000313" key="3">
    <source>
        <dbReference type="Proteomes" id="UP001596513"/>
    </source>
</evidence>
<sequence>MNLRQLSLLGLLLAGAAPSHAQIANLGQEGTAAQANLAALAAGAPAVVPRGSSYGLIGSPYVDNRWLPARITLNNKIPLAAVPLKYDVLEQRLLMRTVERPNDSLQLDDRRVVQFVLLEPGFAQGLGRQRTFRRFEEAPLAKNRPDYVEVLHEGRYTLLKHYVKSLKKADFQGAYSSDRRYDEIEDKTVYYLRTPEAQLLPVKLSLRPLQAAAPALAAALKAAASKQNPKTEADWAAILNAADPAPAK</sequence>
<protein>
    <submittedName>
        <fullName evidence="2">Uncharacterized protein</fullName>
    </submittedName>
</protein>
<proteinExistence type="predicted"/>
<feature type="signal peptide" evidence="1">
    <location>
        <begin position="1"/>
        <end position="21"/>
    </location>
</feature>
<keyword evidence="3" id="KW-1185">Reference proteome</keyword>
<evidence type="ECO:0000256" key="1">
    <source>
        <dbReference type="SAM" id="SignalP"/>
    </source>
</evidence>
<comment type="caution">
    <text evidence="2">The sequence shown here is derived from an EMBL/GenBank/DDBJ whole genome shotgun (WGS) entry which is preliminary data.</text>
</comment>
<keyword evidence="1" id="KW-0732">Signal</keyword>
<reference evidence="3" key="1">
    <citation type="journal article" date="2019" name="Int. J. Syst. Evol. Microbiol.">
        <title>The Global Catalogue of Microorganisms (GCM) 10K type strain sequencing project: providing services to taxonomists for standard genome sequencing and annotation.</title>
        <authorList>
            <consortium name="The Broad Institute Genomics Platform"/>
            <consortium name="The Broad Institute Genome Sequencing Center for Infectious Disease"/>
            <person name="Wu L."/>
            <person name="Ma J."/>
        </authorList>
    </citation>
    <scope>NUCLEOTIDE SEQUENCE [LARGE SCALE GENOMIC DNA]</scope>
    <source>
        <strain evidence="3">JCM 19635</strain>
    </source>
</reference>
<accession>A0ABW2U8J0</accession>
<name>A0ABW2U8J0_9BACT</name>